<dbReference type="EMBL" id="LRGB01003123">
    <property type="protein sequence ID" value="KZS04340.1"/>
    <property type="molecule type" value="Genomic_DNA"/>
</dbReference>
<name>A0A164LQU9_9CRUS</name>
<keyword evidence="2" id="KW-1185">Reference proteome</keyword>
<dbReference type="Proteomes" id="UP000076858">
    <property type="component" value="Unassembled WGS sequence"/>
</dbReference>
<reference evidence="1 2" key="1">
    <citation type="submission" date="2016-03" db="EMBL/GenBank/DDBJ databases">
        <title>EvidentialGene: Evidence-directed Construction of Genes on Genomes.</title>
        <authorList>
            <person name="Gilbert D.G."/>
            <person name="Choi J.-H."/>
            <person name="Mockaitis K."/>
            <person name="Colbourne J."/>
            <person name="Pfrender M."/>
        </authorList>
    </citation>
    <scope>NUCLEOTIDE SEQUENCE [LARGE SCALE GENOMIC DNA]</scope>
    <source>
        <strain evidence="1 2">Xinb3</strain>
        <tissue evidence="1">Complete organism</tissue>
    </source>
</reference>
<dbReference type="AlphaFoldDB" id="A0A164LQU9"/>
<evidence type="ECO:0000313" key="1">
    <source>
        <dbReference type="EMBL" id="KZS04340.1"/>
    </source>
</evidence>
<gene>
    <name evidence="1" type="ORF">APZ42_032619</name>
</gene>
<organism evidence="1 2">
    <name type="scientific">Daphnia magna</name>
    <dbReference type="NCBI Taxonomy" id="35525"/>
    <lineage>
        <taxon>Eukaryota</taxon>
        <taxon>Metazoa</taxon>
        <taxon>Ecdysozoa</taxon>
        <taxon>Arthropoda</taxon>
        <taxon>Crustacea</taxon>
        <taxon>Branchiopoda</taxon>
        <taxon>Diplostraca</taxon>
        <taxon>Cladocera</taxon>
        <taxon>Anomopoda</taxon>
        <taxon>Daphniidae</taxon>
        <taxon>Daphnia</taxon>
    </lineage>
</organism>
<comment type="caution">
    <text evidence="1">The sequence shown here is derived from an EMBL/GenBank/DDBJ whole genome shotgun (WGS) entry which is preliminary data.</text>
</comment>
<proteinExistence type="predicted"/>
<evidence type="ECO:0000313" key="2">
    <source>
        <dbReference type="Proteomes" id="UP000076858"/>
    </source>
</evidence>
<sequence>MTHTTNGFARKSFTIQSGSFCLFHQILELSRKSLTTFNFVKTLKSKQAKVFQILTNTKQ</sequence>
<protein>
    <submittedName>
        <fullName evidence="1">Uncharacterized protein</fullName>
    </submittedName>
</protein>
<accession>A0A164LQU9</accession>